<dbReference type="EMBL" id="VUOE01000001">
    <property type="protein sequence ID" value="KAA2218543.1"/>
    <property type="molecule type" value="Genomic_DNA"/>
</dbReference>
<proteinExistence type="predicted"/>
<dbReference type="RefSeq" id="WP_154917112.1">
    <property type="nucleotide sequence ID" value="NZ_VUOE01000001.1"/>
</dbReference>
<evidence type="ECO:0000313" key="2">
    <source>
        <dbReference type="Proteomes" id="UP000323188"/>
    </source>
</evidence>
<dbReference type="AlphaFoldDB" id="A0A5B2TWP6"/>
<protein>
    <submittedName>
        <fullName evidence="1">Uncharacterized protein</fullName>
    </submittedName>
</protein>
<organism evidence="1 2">
    <name type="scientific">Maribacter flavus</name>
    <dbReference type="NCBI Taxonomy" id="1658664"/>
    <lineage>
        <taxon>Bacteria</taxon>
        <taxon>Pseudomonadati</taxon>
        <taxon>Bacteroidota</taxon>
        <taxon>Flavobacteriia</taxon>
        <taxon>Flavobacteriales</taxon>
        <taxon>Flavobacteriaceae</taxon>
        <taxon>Maribacter</taxon>
    </lineage>
</organism>
<comment type="caution">
    <text evidence="1">The sequence shown here is derived from an EMBL/GenBank/DDBJ whole genome shotgun (WGS) entry which is preliminary data.</text>
</comment>
<dbReference type="Proteomes" id="UP000323188">
    <property type="component" value="Unassembled WGS sequence"/>
</dbReference>
<name>A0A5B2TWP6_9FLAO</name>
<accession>A0A5B2TWP6</accession>
<reference evidence="1 2" key="1">
    <citation type="submission" date="2019-09" db="EMBL/GenBank/DDBJ databases">
        <authorList>
            <person name="Khan S.A."/>
            <person name="Jeon C.O."/>
            <person name="Chun B.H."/>
            <person name="Jeong S.E."/>
        </authorList>
    </citation>
    <scope>NUCLEOTIDE SEQUENCE [LARGE SCALE GENOMIC DNA]</scope>
    <source>
        <strain evidence="1 2">KCTC 42508</strain>
    </source>
</reference>
<evidence type="ECO:0000313" key="1">
    <source>
        <dbReference type="EMBL" id="KAA2218543.1"/>
    </source>
</evidence>
<gene>
    <name evidence="1" type="ORF">F0361_02665</name>
</gene>
<sequence length="96" mass="11303">MDTSTRRAMELEFLMLTKNLTNKFSVGMFNSEFGSNEGYFPDAETERKFALFIDPIKKEGERNIYNVDEVMEVEKNYDLVSFLIHVQFQDFSEPIK</sequence>